<dbReference type="PANTHER" id="PTHR11740">
    <property type="entry name" value="CASEIN KINASE II SUBUNIT BETA"/>
    <property type="match status" value="1"/>
</dbReference>
<reference evidence="3" key="1">
    <citation type="submission" date="2016-10" db="EMBL/GenBank/DDBJ databases">
        <authorList>
            <person name="Benchimol M."/>
            <person name="Almeida L.G."/>
            <person name="Vasconcelos A.T."/>
            <person name="Perreira-Neves A."/>
            <person name="Rosa I.A."/>
            <person name="Tasca T."/>
            <person name="Bogo M.R."/>
            <person name="de Souza W."/>
        </authorList>
    </citation>
    <scope>NUCLEOTIDE SEQUENCE [LARGE SCALE GENOMIC DNA]</scope>
    <source>
        <strain evidence="3">K</strain>
    </source>
</reference>
<dbReference type="Gene3D" id="1.10.1820.10">
    <property type="entry name" value="protein kinase ck2 holoenzyme, chain C, domain 1"/>
    <property type="match status" value="1"/>
</dbReference>
<proteinExistence type="inferred from homology"/>
<evidence type="ECO:0000313" key="3">
    <source>
        <dbReference type="EMBL" id="OHT13932.1"/>
    </source>
</evidence>
<dbReference type="InterPro" id="IPR035991">
    <property type="entry name" value="Casein_kinase_II_beta-like"/>
</dbReference>
<dbReference type="GeneID" id="94833315"/>
<dbReference type="VEuPathDB" id="TrichDB:TRFO_15830"/>
<evidence type="ECO:0000256" key="1">
    <source>
        <dbReference type="ARBA" id="ARBA00006941"/>
    </source>
</evidence>
<accession>A0A1J4KW02</accession>
<comment type="subunit">
    <text evidence="2">Tetramer of two alpha and two beta subunits.</text>
</comment>
<dbReference type="PRINTS" id="PR00472">
    <property type="entry name" value="CASNKINASEII"/>
</dbReference>
<comment type="caution">
    <text evidence="3">The sequence shown here is derived from an EMBL/GenBank/DDBJ whole genome shotgun (WGS) entry which is preliminary data.</text>
</comment>
<evidence type="ECO:0000313" key="4">
    <source>
        <dbReference type="Proteomes" id="UP000179807"/>
    </source>
</evidence>
<dbReference type="GO" id="GO:0005956">
    <property type="term" value="C:protein kinase CK2 complex"/>
    <property type="evidence" value="ECO:0007669"/>
    <property type="project" value="UniProtKB-UniRule"/>
</dbReference>
<dbReference type="RefSeq" id="XP_068367068.1">
    <property type="nucleotide sequence ID" value="XM_068498611.1"/>
</dbReference>
<keyword evidence="4" id="KW-1185">Reference proteome</keyword>
<gene>
    <name evidence="3" type="ORF">TRFO_15830</name>
</gene>
<dbReference type="Pfam" id="PF01214">
    <property type="entry name" value="CK_II_beta"/>
    <property type="match status" value="1"/>
</dbReference>
<sequence>MVSITYFIFKNFESSFLFFKMTSSSGKLPVRKPSHSIMTDTDSSDDDDKIHKSWIASFLEQPGSDWFCSVPVTFASDSFNTYGLKIDPNYAKSAFMQLIGSGDESSDDSFDSDSEDEIEKTTEKIYGLVHSRYIFTPDGLYQMYLKYVAGVFGCCPRTNCNGQHLLPVGLSDSPGVDTVKLYCPICKQLYMADDAHKDLDGAYFSKSFPHYFLMEMKSKKLNVNSDMLTSESLDIKFWR</sequence>
<dbReference type="PANTHER" id="PTHR11740:SF0">
    <property type="entry name" value="CASEIN KINASE II SUBUNIT BETA"/>
    <property type="match status" value="1"/>
</dbReference>
<dbReference type="InterPro" id="IPR000704">
    <property type="entry name" value="Casein_kinase_II_reg-sub"/>
</dbReference>
<dbReference type="GO" id="GO:0016301">
    <property type="term" value="F:kinase activity"/>
    <property type="evidence" value="ECO:0007669"/>
    <property type="project" value="UniProtKB-KW"/>
</dbReference>
<dbReference type="GO" id="GO:0019887">
    <property type="term" value="F:protein kinase regulator activity"/>
    <property type="evidence" value="ECO:0007669"/>
    <property type="project" value="InterPro"/>
</dbReference>
<dbReference type="Proteomes" id="UP000179807">
    <property type="component" value="Unassembled WGS sequence"/>
</dbReference>
<name>A0A1J4KW02_9EUKA</name>
<dbReference type="EMBL" id="MLAK01000451">
    <property type="protein sequence ID" value="OHT13932.1"/>
    <property type="molecule type" value="Genomic_DNA"/>
</dbReference>
<comment type="similarity">
    <text evidence="1 2">Belongs to the casein kinase 2 subunit beta family.</text>
</comment>
<organism evidence="3 4">
    <name type="scientific">Tritrichomonas foetus</name>
    <dbReference type="NCBI Taxonomy" id="1144522"/>
    <lineage>
        <taxon>Eukaryota</taxon>
        <taxon>Metamonada</taxon>
        <taxon>Parabasalia</taxon>
        <taxon>Tritrichomonadida</taxon>
        <taxon>Tritrichomonadidae</taxon>
        <taxon>Tritrichomonas</taxon>
    </lineage>
</organism>
<dbReference type="OrthoDB" id="3971593at2759"/>
<dbReference type="InterPro" id="IPR016149">
    <property type="entry name" value="Casein_kin_II_reg-sub_N"/>
</dbReference>
<dbReference type="SMART" id="SM01085">
    <property type="entry name" value="CK_II_beta"/>
    <property type="match status" value="1"/>
</dbReference>
<dbReference type="AlphaFoldDB" id="A0A1J4KW02"/>
<evidence type="ECO:0000256" key="2">
    <source>
        <dbReference type="RuleBase" id="RU361268"/>
    </source>
</evidence>
<dbReference type="FunFam" id="2.20.25.20:FF:000001">
    <property type="entry name" value="Casein kinase II subunit beta"/>
    <property type="match status" value="1"/>
</dbReference>
<dbReference type="SUPFAM" id="SSF57798">
    <property type="entry name" value="Casein kinase II beta subunit"/>
    <property type="match status" value="1"/>
</dbReference>
<dbReference type="GO" id="GO:0005737">
    <property type="term" value="C:cytoplasm"/>
    <property type="evidence" value="ECO:0007669"/>
    <property type="project" value="TreeGrafter"/>
</dbReference>
<dbReference type="PROSITE" id="PS01101">
    <property type="entry name" value="CK2_BETA"/>
    <property type="match status" value="1"/>
</dbReference>
<protein>
    <recommendedName>
        <fullName evidence="2">Casein kinase II subunit beta</fullName>
        <shortName evidence="2">CK II beta</shortName>
    </recommendedName>
</protein>
<dbReference type="Gene3D" id="2.20.25.20">
    <property type="match status" value="1"/>
</dbReference>